<evidence type="ECO:0000256" key="1">
    <source>
        <dbReference type="SAM" id="MobiDB-lite"/>
    </source>
</evidence>
<dbReference type="InterPro" id="IPR029058">
    <property type="entry name" value="AB_hydrolase_fold"/>
</dbReference>
<dbReference type="InterPro" id="IPR007037">
    <property type="entry name" value="SIP_rossman_dom"/>
</dbReference>
<dbReference type="PANTHER" id="PTHR30157:SF0">
    <property type="entry name" value="NADPH-DEPENDENT FERRIC-CHELATE REDUCTASE"/>
    <property type="match status" value="1"/>
</dbReference>
<feature type="region of interest" description="Disordered" evidence="1">
    <location>
        <begin position="247"/>
        <end position="276"/>
    </location>
</feature>
<comment type="caution">
    <text evidence="3">The sequence shown here is derived from an EMBL/GenBank/DDBJ whole genome shotgun (WGS) entry which is preliminary data.</text>
</comment>
<reference evidence="3" key="1">
    <citation type="submission" date="2021-04" db="EMBL/GenBank/DDBJ databases">
        <title>Microbacterium tenobrionis sp. nov. and Microbacterium allomyrinae sp. nov., isolated from larvae of Tenobrio molitor and Allomyrina dichotoma, respectively.</title>
        <authorList>
            <person name="Lee S.D."/>
        </authorList>
    </citation>
    <scope>NUCLEOTIDE SEQUENCE</scope>
    <source>
        <strain evidence="3">BWT-G7</strain>
    </source>
</reference>
<dbReference type="InterPro" id="IPR017938">
    <property type="entry name" value="Riboflavin_synthase-like_b-brl"/>
</dbReference>
<dbReference type="GO" id="GO:0016787">
    <property type="term" value="F:hydrolase activity"/>
    <property type="evidence" value="ECO:0007669"/>
    <property type="project" value="UniProtKB-KW"/>
</dbReference>
<dbReference type="Gene3D" id="3.40.50.1820">
    <property type="entry name" value="alpha/beta hydrolase"/>
    <property type="match status" value="1"/>
</dbReference>
<dbReference type="RefSeq" id="WP_229385218.1">
    <property type="nucleotide sequence ID" value="NZ_JAGTTN010000004.1"/>
</dbReference>
<keyword evidence="3" id="KW-0378">Hydrolase</keyword>
<gene>
    <name evidence="3" type="ORF">KEC57_13790</name>
</gene>
<name>A0A9X1S3J4_9MICO</name>
<dbReference type="PROSITE" id="PS51384">
    <property type="entry name" value="FAD_FR"/>
    <property type="match status" value="1"/>
</dbReference>
<dbReference type="Gene3D" id="3.40.50.80">
    <property type="entry name" value="Nucleotide-binding domain of ferredoxin-NADP reductase (FNR) module"/>
    <property type="match status" value="1"/>
</dbReference>
<evidence type="ECO:0000259" key="2">
    <source>
        <dbReference type="PROSITE" id="PS51384"/>
    </source>
</evidence>
<dbReference type="Proteomes" id="UP001139354">
    <property type="component" value="Unassembled WGS sequence"/>
</dbReference>
<dbReference type="Gene3D" id="2.40.30.10">
    <property type="entry name" value="Translation factors"/>
    <property type="match status" value="1"/>
</dbReference>
<dbReference type="Pfam" id="PF01738">
    <property type="entry name" value="DLH"/>
    <property type="match status" value="1"/>
</dbReference>
<evidence type="ECO:0000313" key="3">
    <source>
        <dbReference type="EMBL" id="MCC2033254.1"/>
    </source>
</evidence>
<accession>A0A9X1S3J4</accession>
<dbReference type="InterPro" id="IPR017927">
    <property type="entry name" value="FAD-bd_FR_type"/>
</dbReference>
<dbReference type="PANTHER" id="PTHR30157">
    <property type="entry name" value="FERRIC REDUCTASE, NADPH-DEPENDENT"/>
    <property type="match status" value="1"/>
</dbReference>
<dbReference type="GO" id="GO:0016491">
    <property type="term" value="F:oxidoreductase activity"/>
    <property type="evidence" value="ECO:0007669"/>
    <property type="project" value="InterPro"/>
</dbReference>
<protein>
    <submittedName>
        <fullName evidence="3">Dienelactone hydrolase family protein</fullName>
    </submittedName>
</protein>
<organism evidence="3 4">
    <name type="scientific">Microbacterium allomyrinae</name>
    <dbReference type="NCBI Taxonomy" id="2830666"/>
    <lineage>
        <taxon>Bacteria</taxon>
        <taxon>Bacillati</taxon>
        <taxon>Actinomycetota</taxon>
        <taxon>Actinomycetes</taxon>
        <taxon>Micrococcales</taxon>
        <taxon>Microbacteriaceae</taxon>
        <taxon>Microbacterium</taxon>
    </lineage>
</organism>
<dbReference type="EMBL" id="JAGTTN010000004">
    <property type="protein sequence ID" value="MCC2033254.1"/>
    <property type="molecule type" value="Genomic_DNA"/>
</dbReference>
<evidence type="ECO:0000313" key="4">
    <source>
        <dbReference type="Proteomes" id="UP001139354"/>
    </source>
</evidence>
<dbReference type="Pfam" id="PF04954">
    <property type="entry name" value="SIP"/>
    <property type="match status" value="1"/>
</dbReference>
<dbReference type="Pfam" id="PF08021">
    <property type="entry name" value="FAD_binding_9"/>
    <property type="match status" value="1"/>
</dbReference>
<proteinExistence type="predicted"/>
<dbReference type="InterPro" id="IPR039261">
    <property type="entry name" value="FNR_nucleotide-bd"/>
</dbReference>
<dbReference type="InterPro" id="IPR039374">
    <property type="entry name" value="SIP_fam"/>
</dbReference>
<dbReference type="CDD" id="cd06193">
    <property type="entry name" value="siderophore_interacting"/>
    <property type="match status" value="1"/>
</dbReference>
<dbReference type="AlphaFoldDB" id="A0A9X1S3J4"/>
<keyword evidence="4" id="KW-1185">Reference proteome</keyword>
<dbReference type="SUPFAM" id="SSF53474">
    <property type="entry name" value="alpha/beta-Hydrolases"/>
    <property type="match status" value="1"/>
</dbReference>
<dbReference type="InterPro" id="IPR002925">
    <property type="entry name" value="Dienelactn_hydro"/>
</dbReference>
<dbReference type="InterPro" id="IPR013113">
    <property type="entry name" value="SIP_FAD-bd"/>
</dbReference>
<feature type="domain" description="FAD-binding FR-type" evidence="2">
    <location>
        <begin position="277"/>
        <end position="382"/>
    </location>
</feature>
<dbReference type="SUPFAM" id="SSF63380">
    <property type="entry name" value="Riboflavin synthase domain-like"/>
    <property type="match status" value="1"/>
</dbReference>
<sequence length="513" mass="55050">MCPTEVSGDDTVAVADHRVVSIPVGDGESMPATLHLGRNARSAVLLVADIRGPSPFYEALADRLAHVGIAVLLPDFFFRQGPVGAEKEDAFARRSALDERNTLIDLGTAADWLAAEFAVAKVGVLGFCMGGTFALDLASTRTDLVTVAYYGFPVPARAIVMPPPRPLDLVGSLTGPVLAFWGDEDAGVVQENVHEYIAAARGSNPEFDAEMLAGLGHGFLLRADLDDPSDAAAATWARTVQHFRTHLTARRGGGGGRGGGERGERGARGGGAPRVRLPRRSLEVRSIERRTSQLVRVRARGDLAGWQHGLPGAHVKIFVPEDGAESAAMRTYTVRRVEDGTGEIEIDFGLHADGPATRWAREVTRGSVFEVAGEARGGFAPKPATRWCVFFADHCALPAVGAIVEALPPHVTAIAVVELDDLADADPADSQARADWRWIPEEGEPGDALVRAAAQLQLPDGPGEIWVGCEAGAMRRIRRHLLDNRLIDRHRLHPRAYWKANVANHSDHDTGDD</sequence>